<keyword evidence="1" id="KW-0472">Membrane</keyword>
<keyword evidence="1" id="KW-1133">Transmembrane helix</keyword>
<sequence>MNVDELVRDTLRETAADTVSVPAGFADRVLAVRRRRRNRRIVATAGVTAAVVAVAVAVPLLDGGDEVRPASRMNSSDIIGHPDQSPPKDLIAAGDTVLAAFQVSKGVKQDNGDIVHTPTYGLLNQKTGKYEKTKKWAFLDVAPGSRTAAVLERELPADRIGLLDLITGKVDRWIPVDHGVGGVAFSPDGRKLVATTYAKNPSRYLADKPVNVNGKDEPGPVPSRTGFTIVDVASGTSDWHKVPLVKDEFGFSTMNSREDFDWSHDGSLVYTHLTSEPFRQYYDLNGDKAAVPANEKYLSYPEAGLSPNGKLAAGEFAGSGKEIAVAVNDARTGKRAYKLPAQQLLAWADDKRLIAWGCDPEKCSGKGEFRNQLLLVTIGTNQVVPLSDFRRASDDYPGRWSPIFSTR</sequence>
<reference evidence="2" key="1">
    <citation type="journal article" date="2022" name="bioRxiv">
        <title>Discovery and biosynthetic assessment of Streptomyces ortus sp nov. isolated from a deep-sea sponge.</title>
        <authorList>
            <person name="Williams S.E."/>
        </authorList>
    </citation>
    <scope>NUCLEOTIDE SEQUENCE</scope>
    <source>
        <strain evidence="2">A15ISP2-DRY2</strain>
    </source>
</reference>
<dbReference type="Proteomes" id="UP001165590">
    <property type="component" value="Unassembled WGS sequence"/>
</dbReference>
<evidence type="ECO:0000313" key="2">
    <source>
        <dbReference type="EMBL" id="MCX4232736.1"/>
    </source>
</evidence>
<dbReference type="RefSeq" id="WP_267025753.1">
    <property type="nucleotide sequence ID" value="NZ_JAIFZO010000002.1"/>
</dbReference>
<keyword evidence="1" id="KW-0812">Transmembrane</keyword>
<dbReference type="Gene3D" id="2.130.10.10">
    <property type="entry name" value="YVTN repeat-like/Quinoprotein amine dehydrogenase"/>
    <property type="match status" value="1"/>
</dbReference>
<evidence type="ECO:0000256" key="1">
    <source>
        <dbReference type="SAM" id="Phobius"/>
    </source>
</evidence>
<comment type="caution">
    <text evidence="2">The sequence shown here is derived from an EMBL/GenBank/DDBJ whole genome shotgun (WGS) entry which is preliminary data.</text>
</comment>
<dbReference type="InterPro" id="IPR015943">
    <property type="entry name" value="WD40/YVTN_repeat-like_dom_sf"/>
</dbReference>
<name>A0ABT3UZJ6_9ACTN</name>
<dbReference type="SUPFAM" id="SSF82171">
    <property type="entry name" value="DPP6 N-terminal domain-like"/>
    <property type="match status" value="1"/>
</dbReference>
<feature type="transmembrane region" description="Helical" evidence="1">
    <location>
        <begin position="41"/>
        <end position="61"/>
    </location>
</feature>
<accession>A0ABT3UZJ6</accession>
<proteinExistence type="predicted"/>
<protein>
    <submittedName>
        <fullName evidence="2">WD40 repeat domain-containing protein</fullName>
    </submittedName>
</protein>
<evidence type="ECO:0000313" key="3">
    <source>
        <dbReference type="Proteomes" id="UP001165590"/>
    </source>
</evidence>
<gene>
    <name evidence="2" type="ORF">K3769_08110</name>
</gene>
<organism evidence="2 3">
    <name type="scientific">Streptomyces ortus</name>
    <dbReference type="NCBI Taxonomy" id="2867268"/>
    <lineage>
        <taxon>Bacteria</taxon>
        <taxon>Bacillati</taxon>
        <taxon>Actinomycetota</taxon>
        <taxon>Actinomycetes</taxon>
        <taxon>Kitasatosporales</taxon>
        <taxon>Streptomycetaceae</taxon>
        <taxon>Streptomyces</taxon>
    </lineage>
</organism>
<dbReference type="EMBL" id="JAIFZO010000002">
    <property type="protein sequence ID" value="MCX4232736.1"/>
    <property type="molecule type" value="Genomic_DNA"/>
</dbReference>
<keyword evidence="3" id="KW-1185">Reference proteome</keyword>